<organism evidence="2 3">
    <name type="scientific">Massilia jejuensis</name>
    <dbReference type="NCBI Taxonomy" id="648894"/>
    <lineage>
        <taxon>Bacteria</taxon>
        <taxon>Pseudomonadati</taxon>
        <taxon>Pseudomonadota</taxon>
        <taxon>Betaproteobacteria</taxon>
        <taxon>Burkholderiales</taxon>
        <taxon>Oxalobacteraceae</taxon>
        <taxon>Telluria group</taxon>
        <taxon>Massilia</taxon>
    </lineage>
</organism>
<comment type="caution">
    <text evidence="2">The sequence shown here is derived from an EMBL/GenBank/DDBJ whole genome shotgun (WGS) entry which is preliminary data.</text>
</comment>
<gene>
    <name evidence="2" type="ORF">ACFPOU_04475</name>
</gene>
<evidence type="ECO:0000313" key="2">
    <source>
        <dbReference type="EMBL" id="MFC5510383.1"/>
    </source>
</evidence>
<accession>A0ABW0PEJ5</accession>
<name>A0ABW0PEJ5_9BURK</name>
<dbReference type="Proteomes" id="UP001596031">
    <property type="component" value="Unassembled WGS sequence"/>
</dbReference>
<protein>
    <submittedName>
        <fullName evidence="2">DUF5658 family protein</fullName>
    </submittedName>
</protein>
<evidence type="ECO:0000256" key="1">
    <source>
        <dbReference type="SAM" id="Phobius"/>
    </source>
</evidence>
<keyword evidence="1" id="KW-0812">Transmembrane</keyword>
<keyword evidence="1" id="KW-1133">Transmembrane helix</keyword>
<sequence>MKTPDPVFQRSERRLLAFMCILLALLQVLDLHSSLHAAGEGRSETNPLILWLVAHVGFSPAVVAFKTAALAVLAAYYHVVSGFNRMLWPSISLIPVCAAYVAVVLNNYS</sequence>
<feature type="transmembrane region" description="Helical" evidence="1">
    <location>
        <begin position="86"/>
        <end position="105"/>
    </location>
</feature>
<proteinExistence type="predicted"/>
<reference evidence="3" key="1">
    <citation type="journal article" date="2019" name="Int. J. Syst. Evol. Microbiol.">
        <title>The Global Catalogue of Microorganisms (GCM) 10K type strain sequencing project: providing services to taxonomists for standard genome sequencing and annotation.</title>
        <authorList>
            <consortium name="The Broad Institute Genomics Platform"/>
            <consortium name="The Broad Institute Genome Sequencing Center for Infectious Disease"/>
            <person name="Wu L."/>
            <person name="Ma J."/>
        </authorList>
    </citation>
    <scope>NUCLEOTIDE SEQUENCE [LARGE SCALE GENOMIC DNA]</scope>
    <source>
        <strain evidence="3">CCUG 38813</strain>
    </source>
</reference>
<keyword evidence="3" id="KW-1185">Reference proteome</keyword>
<dbReference type="EMBL" id="JBHSMS010000015">
    <property type="protein sequence ID" value="MFC5510383.1"/>
    <property type="molecule type" value="Genomic_DNA"/>
</dbReference>
<evidence type="ECO:0000313" key="3">
    <source>
        <dbReference type="Proteomes" id="UP001596031"/>
    </source>
</evidence>
<keyword evidence="1" id="KW-0472">Membrane</keyword>
<dbReference type="RefSeq" id="WP_379717638.1">
    <property type="nucleotide sequence ID" value="NZ_JBHSMS010000015.1"/>
</dbReference>
<feature type="transmembrane region" description="Helical" evidence="1">
    <location>
        <begin position="48"/>
        <end position="74"/>
    </location>
</feature>